<dbReference type="SUPFAM" id="SSF53098">
    <property type="entry name" value="Ribonuclease H-like"/>
    <property type="match status" value="1"/>
</dbReference>
<dbReference type="SUPFAM" id="SSF47819">
    <property type="entry name" value="HRDC-like"/>
    <property type="match status" value="2"/>
</dbReference>
<evidence type="ECO:0000313" key="2">
    <source>
        <dbReference type="EMBL" id="QHV62511.1"/>
    </source>
</evidence>
<dbReference type="InterPro" id="IPR012337">
    <property type="entry name" value="RNaseH-like_sf"/>
</dbReference>
<dbReference type="GO" id="GO:0006139">
    <property type="term" value="P:nucleobase-containing compound metabolic process"/>
    <property type="evidence" value="ECO:0007669"/>
    <property type="project" value="InterPro"/>
</dbReference>
<sequence>MIAPSALFLHFQLPGVLIHGSIPLCCNKMISEKEELLEWRKRATAQPTGRVVLDLEADSLHRYQEKICLIQYADETGSCLIDPLSIEDMGPFYNWLKETEVWMHGADYDMSLFQNAWETLPAMIWDTQTAARLLGFRQFGLAALVEHFHGVALSKSSQKADWARRPLSPTMVTYALNDVNYMLDMADKLTAALREKGRMGWFEEICRHSMDRARERHLAGHQDPWRIQGCGKLNRKGLAALRELWTWRDAEAKAWDKPAFMVCSNADLIQWSLALQEQRTVTPPPRFHSHRRSRFMDALQKFYLLDEDDYPCRPRIQRRQHSDQFEANLARLCKLRDEKAEELGMEGSFLITRASLEAIAEDREKGVSTLLNWQKEALGF</sequence>
<dbReference type="Pfam" id="PF01612">
    <property type="entry name" value="DNA_pol_A_exo1"/>
    <property type="match status" value="1"/>
</dbReference>
<organism evidence="2 3">
    <name type="scientific">Akkermansia massiliensis</name>
    <dbReference type="NCBI Taxonomy" id="2927224"/>
    <lineage>
        <taxon>Bacteria</taxon>
        <taxon>Pseudomonadati</taxon>
        <taxon>Verrucomicrobiota</taxon>
        <taxon>Verrucomicrobiia</taxon>
        <taxon>Verrucomicrobiales</taxon>
        <taxon>Akkermansiaceae</taxon>
        <taxon>Akkermansia</taxon>
    </lineage>
</organism>
<evidence type="ECO:0000313" key="3">
    <source>
        <dbReference type="Proteomes" id="UP000642553"/>
    </source>
</evidence>
<proteinExistence type="predicted"/>
<dbReference type="EMBL" id="CP029701">
    <property type="protein sequence ID" value="QHV62511.1"/>
    <property type="molecule type" value="Genomic_DNA"/>
</dbReference>
<dbReference type="PANTHER" id="PTHR47649">
    <property type="entry name" value="RIBONUCLEASE D"/>
    <property type="match status" value="1"/>
</dbReference>
<dbReference type="InterPro" id="IPR051086">
    <property type="entry name" value="RNase_D-like"/>
</dbReference>
<dbReference type="InterPro" id="IPR002562">
    <property type="entry name" value="3'-5'_exonuclease_dom"/>
</dbReference>
<dbReference type="PANTHER" id="PTHR47649:SF1">
    <property type="entry name" value="RIBONUCLEASE D"/>
    <property type="match status" value="1"/>
</dbReference>
<dbReference type="InterPro" id="IPR010997">
    <property type="entry name" value="HRDC-like_sf"/>
</dbReference>
<dbReference type="CDD" id="cd06142">
    <property type="entry name" value="RNaseD_exo"/>
    <property type="match status" value="1"/>
</dbReference>
<accession>A0AAE6TBX2</accession>
<name>A0AAE6TBX2_9BACT</name>
<dbReference type="Gene3D" id="3.30.420.10">
    <property type="entry name" value="Ribonuclease H-like superfamily/Ribonuclease H"/>
    <property type="match status" value="1"/>
</dbReference>
<dbReference type="Gene3D" id="1.10.150.80">
    <property type="entry name" value="HRDC domain"/>
    <property type="match status" value="1"/>
</dbReference>
<feature type="domain" description="3'-5' exonuclease" evidence="1">
    <location>
        <begin position="27"/>
        <end position="194"/>
    </location>
</feature>
<dbReference type="AlphaFoldDB" id="A0AAE6TBX2"/>
<gene>
    <name evidence="2" type="ORF">DMI76_03590</name>
</gene>
<protein>
    <recommendedName>
        <fullName evidence="1">3'-5' exonuclease domain-containing protein</fullName>
    </recommendedName>
</protein>
<dbReference type="InterPro" id="IPR044876">
    <property type="entry name" value="HRDC_dom_sf"/>
</dbReference>
<dbReference type="GO" id="GO:0003676">
    <property type="term" value="F:nucleic acid binding"/>
    <property type="evidence" value="ECO:0007669"/>
    <property type="project" value="InterPro"/>
</dbReference>
<dbReference type="GO" id="GO:0008408">
    <property type="term" value="F:3'-5' exonuclease activity"/>
    <property type="evidence" value="ECO:0007669"/>
    <property type="project" value="InterPro"/>
</dbReference>
<dbReference type="SMART" id="SM00474">
    <property type="entry name" value="35EXOc"/>
    <property type="match status" value="1"/>
</dbReference>
<dbReference type="InterPro" id="IPR036397">
    <property type="entry name" value="RNaseH_sf"/>
</dbReference>
<dbReference type="Proteomes" id="UP000642553">
    <property type="component" value="Chromosome"/>
</dbReference>
<evidence type="ECO:0000259" key="1">
    <source>
        <dbReference type="SMART" id="SM00474"/>
    </source>
</evidence>
<dbReference type="GO" id="GO:0000166">
    <property type="term" value="F:nucleotide binding"/>
    <property type="evidence" value="ECO:0007669"/>
    <property type="project" value="InterPro"/>
</dbReference>
<reference evidence="2" key="1">
    <citation type="submission" date="2018-05" db="EMBL/GenBank/DDBJ databases">
        <title>Complete genome sequnece of Akkermansia muciniphila EB-AMDK-40.</title>
        <authorList>
            <person name="Nam Y.-D."/>
            <person name="Chung W.-H."/>
            <person name="Park Y.S."/>
            <person name="Kang J."/>
        </authorList>
    </citation>
    <scope>NUCLEOTIDE SEQUENCE</scope>
    <source>
        <strain evidence="2">EB-AMDK-40</strain>
    </source>
</reference>